<gene>
    <name evidence="1" type="ORF">TCM_013854</name>
</gene>
<protein>
    <submittedName>
        <fullName evidence="1">Uncharacterized protein</fullName>
    </submittedName>
</protein>
<keyword evidence="2" id="KW-1185">Reference proteome</keyword>
<proteinExistence type="predicted"/>
<dbReference type="AlphaFoldDB" id="A0A061FW65"/>
<evidence type="ECO:0000313" key="2">
    <source>
        <dbReference type="Proteomes" id="UP000026915"/>
    </source>
</evidence>
<dbReference type="InParanoid" id="A0A061FW65"/>
<organism evidence="1 2">
    <name type="scientific">Theobroma cacao</name>
    <name type="common">Cacao</name>
    <name type="synonym">Cocoa</name>
    <dbReference type="NCBI Taxonomy" id="3641"/>
    <lineage>
        <taxon>Eukaryota</taxon>
        <taxon>Viridiplantae</taxon>
        <taxon>Streptophyta</taxon>
        <taxon>Embryophyta</taxon>
        <taxon>Tracheophyta</taxon>
        <taxon>Spermatophyta</taxon>
        <taxon>Magnoliopsida</taxon>
        <taxon>eudicotyledons</taxon>
        <taxon>Gunneridae</taxon>
        <taxon>Pentapetalae</taxon>
        <taxon>rosids</taxon>
        <taxon>malvids</taxon>
        <taxon>Malvales</taxon>
        <taxon>Malvaceae</taxon>
        <taxon>Byttnerioideae</taxon>
        <taxon>Theobroma</taxon>
    </lineage>
</organism>
<dbReference type="HOGENOM" id="CLU_2531997_0_0_1"/>
<dbReference type="EMBL" id="CM001881">
    <property type="protein sequence ID" value="EOY21745.1"/>
    <property type="molecule type" value="Genomic_DNA"/>
</dbReference>
<name>A0A061FW65_THECC</name>
<evidence type="ECO:0000313" key="1">
    <source>
        <dbReference type="EMBL" id="EOY21745.1"/>
    </source>
</evidence>
<sequence length="84" mass="9145">MKEQHPFSLVAFVSTGSELHRGCPALTLASQAVNLSLATTISSTVGKWGLEVSINIWWLGEFSRVRKGDLKLRFIFGGIGSSHN</sequence>
<dbReference type="Gramene" id="EOY21745">
    <property type="protein sequence ID" value="EOY21745"/>
    <property type="gene ID" value="TCM_013854"/>
</dbReference>
<reference evidence="1 2" key="1">
    <citation type="journal article" date="2013" name="Genome Biol.">
        <title>The genome sequence of the most widely cultivated cacao type and its use to identify candidate genes regulating pod color.</title>
        <authorList>
            <person name="Motamayor J.C."/>
            <person name="Mockaitis K."/>
            <person name="Schmutz J."/>
            <person name="Haiminen N."/>
            <person name="Iii D.L."/>
            <person name="Cornejo O."/>
            <person name="Findley S.D."/>
            <person name="Zheng P."/>
            <person name="Utro F."/>
            <person name="Royaert S."/>
            <person name="Saski C."/>
            <person name="Jenkins J."/>
            <person name="Podicheti R."/>
            <person name="Zhao M."/>
            <person name="Scheffler B.E."/>
            <person name="Stack J.C."/>
            <person name="Feltus F.A."/>
            <person name="Mustiga G.M."/>
            <person name="Amores F."/>
            <person name="Phillips W."/>
            <person name="Marelli J.P."/>
            <person name="May G.D."/>
            <person name="Shapiro H."/>
            <person name="Ma J."/>
            <person name="Bustamante C.D."/>
            <person name="Schnell R.J."/>
            <person name="Main D."/>
            <person name="Gilbert D."/>
            <person name="Parida L."/>
            <person name="Kuhn D.N."/>
        </authorList>
    </citation>
    <scope>NUCLEOTIDE SEQUENCE [LARGE SCALE GENOMIC DNA]</scope>
    <source>
        <strain evidence="2">cv. Matina 1-6</strain>
    </source>
</reference>
<dbReference type="Proteomes" id="UP000026915">
    <property type="component" value="Chromosome 3"/>
</dbReference>
<accession>A0A061FW65</accession>